<dbReference type="SUPFAM" id="SSF51161">
    <property type="entry name" value="Trimeric LpxA-like enzymes"/>
    <property type="match status" value="1"/>
</dbReference>
<protein>
    <submittedName>
        <fullName evidence="2">Putative acetyltransferase</fullName>
        <ecNumber evidence="2">2.3.1.-</ecNumber>
    </submittedName>
</protein>
<dbReference type="InterPro" id="IPR051159">
    <property type="entry name" value="Hexapeptide_acetyltransf"/>
</dbReference>
<dbReference type="EC" id="2.3.1.-" evidence="2"/>
<reference evidence="2" key="1">
    <citation type="submission" date="2016-10" db="EMBL/GenBank/DDBJ databases">
        <title>Sequence of Gallionella enrichment culture.</title>
        <authorList>
            <person name="Poehlein A."/>
            <person name="Muehling M."/>
            <person name="Daniel R."/>
        </authorList>
    </citation>
    <scope>NUCLEOTIDE SEQUENCE</scope>
</reference>
<evidence type="ECO:0000313" key="2">
    <source>
        <dbReference type="EMBL" id="OIQ99758.1"/>
    </source>
</evidence>
<evidence type="ECO:0000256" key="1">
    <source>
        <dbReference type="ARBA" id="ARBA00022679"/>
    </source>
</evidence>
<keyword evidence="1 2" id="KW-0808">Transferase</keyword>
<comment type="caution">
    <text evidence="2">The sequence shown here is derived from an EMBL/GenBank/DDBJ whole genome shotgun (WGS) entry which is preliminary data.</text>
</comment>
<sequence length="249" mass="27741">MGIRSAKRRIFYSLPWSLSGLVYKLATGSMGFARQFRNSRVGKNSYIDPSVQVIGWKNVSIGHNTTLSEDSWLNVNFRDDTTKRIVIGNNCHIGRRNFFSSGSLIEIKDYGFTGLDCHFLGCGHNIESPLTPYIASGLDNGGVIELGVNCWLATSVTVLQNVKIGCGSVIGARSLVTRDLPPFSVAIGNPCIVIKRFDFKNSRWVKLADWVDDLEKYQPSEDEYLQSLKDKYSDIQPSLLSGSRSFGWL</sequence>
<dbReference type="AlphaFoldDB" id="A0A1J5RUX6"/>
<gene>
    <name evidence="2" type="ORF">GALL_181550</name>
</gene>
<dbReference type="InterPro" id="IPR018357">
    <property type="entry name" value="Hexapep_transf_CS"/>
</dbReference>
<name>A0A1J5RUX6_9ZZZZ</name>
<dbReference type="InterPro" id="IPR011004">
    <property type="entry name" value="Trimer_LpxA-like_sf"/>
</dbReference>
<dbReference type="CDD" id="cd04647">
    <property type="entry name" value="LbH_MAT_like"/>
    <property type="match status" value="1"/>
</dbReference>
<keyword evidence="2" id="KW-0012">Acyltransferase</keyword>
<proteinExistence type="predicted"/>
<dbReference type="PANTHER" id="PTHR23416">
    <property type="entry name" value="SIALIC ACID SYNTHASE-RELATED"/>
    <property type="match status" value="1"/>
</dbReference>
<dbReference type="Gene3D" id="2.160.10.10">
    <property type="entry name" value="Hexapeptide repeat proteins"/>
    <property type="match status" value="1"/>
</dbReference>
<dbReference type="EMBL" id="MLJW01000102">
    <property type="protein sequence ID" value="OIQ99758.1"/>
    <property type="molecule type" value="Genomic_DNA"/>
</dbReference>
<organism evidence="2">
    <name type="scientific">mine drainage metagenome</name>
    <dbReference type="NCBI Taxonomy" id="410659"/>
    <lineage>
        <taxon>unclassified sequences</taxon>
        <taxon>metagenomes</taxon>
        <taxon>ecological metagenomes</taxon>
    </lineage>
</organism>
<dbReference type="GO" id="GO:0016746">
    <property type="term" value="F:acyltransferase activity"/>
    <property type="evidence" value="ECO:0007669"/>
    <property type="project" value="UniProtKB-KW"/>
</dbReference>
<dbReference type="PROSITE" id="PS00101">
    <property type="entry name" value="HEXAPEP_TRANSFERASES"/>
    <property type="match status" value="1"/>
</dbReference>
<accession>A0A1J5RUX6</accession>